<name>A0A0E9TTA5_ANGAN</name>
<sequence length="34" mass="3881">MWKTAVMPLPYTAPVQENHRVLLAFCSLITFSSQ</sequence>
<evidence type="ECO:0000313" key="1">
    <source>
        <dbReference type="EMBL" id="JAH56145.1"/>
    </source>
</evidence>
<organism evidence="1">
    <name type="scientific">Anguilla anguilla</name>
    <name type="common">European freshwater eel</name>
    <name type="synonym">Muraena anguilla</name>
    <dbReference type="NCBI Taxonomy" id="7936"/>
    <lineage>
        <taxon>Eukaryota</taxon>
        <taxon>Metazoa</taxon>
        <taxon>Chordata</taxon>
        <taxon>Craniata</taxon>
        <taxon>Vertebrata</taxon>
        <taxon>Euteleostomi</taxon>
        <taxon>Actinopterygii</taxon>
        <taxon>Neopterygii</taxon>
        <taxon>Teleostei</taxon>
        <taxon>Anguilliformes</taxon>
        <taxon>Anguillidae</taxon>
        <taxon>Anguilla</taxon>
    </lineage>
</organism>
<reference evidence="1" key="1">
    <citation type="submission" date="2014-11" db="EMBL/GenBank/DDBJ databases">
        <authorList>
            <person name="Amaro Gonzalez C."/>
        </authorList>
    </citation>
    <scope>NUCLEOTIDE SEQUENCE</scope>
</reference>
<reference evidence="1" key="2">
    <citation type="journal article" date="2015" name="Fish Shellfish Immunol.">
        <title>Early steps in the European eel (Anguilla anguilla)-Vibrio vulnificus interaction in the gills: Role of the RtxA13 toxin.</title>
        <authorList>
            <person name="Callol A."/>
            <person name="Pajuelo D."/>
            <person name="Ebbesson L."/>
            <person name="Teles M."/>
            <person name="MacKenzie S."/>
            <person name="Amaro C."/>
        </authorList>
    </citation>
    <scope>NUCLEOTIDE SEQUENCE</scope>
</reference>
<proteinExistence type="predicted"/>
<accession>A0A0E9TTA5</accession>
<dbReference type="AlphaFoldDB" id="A0A0E9TTA5"/>
<dbReference type="EMBL" id="GBXM01052432">
    <property type="protein sequence ID" value="JAH56145.1"/>
    <property type="molecule type" value="Transcribed_RNA"/>
</dbReference>
<protein>
    <submittedName>
        <fullName evidence="1">Uncharacterized protein</fullName>
    </submittedName>
</protein>